<evidence type="ECO:0000256" key="1">
    <source>
        <dbReference type="SAM" id="MobiDB-lite"/>
    </source>
</evidence>
<proteinExistence type="predicted"/>
<dbReference type="EMBL" id="JADOXO010000458">
    <property type="protein sequence ID" value="KAF9804056.1"/>
    <property type="molecule type" value="Genomic_DNA"/>
</dbReference>
<name>A0A8H7NU88_9APHY</name>
<comment type="caution">
    <text evidence="3">The sequence shown here is derived from an EMBL/GenBank/DDBJ whole genome shotgun (WGS) entry which is preliminary data.</text>
</comment>
<accession>A0A8H7NU88</accession>
<evidence type="ECO:0000313" key="4">
    <source>
        <dbReference type="Proteomes" id="UP000639403"/>
    </source>
</evidence>
<reference evidence="3" key="2">
    <citation type="journal article" name="Front. Microbiol.">
        <title>Degradative Capacity of Two Strains of Rhodonia placenta: From Phenotype to Genotype.</title>
        <authorList>
            <person name="Kolle M."/>
            <person name="Horta M.A.C."/>
            <person name="Nowrousian M."/>
            <person name="Ohm R.A."/>
            <person name="Benz J.P."/>
            <person name="Pilgard A."/>
        </authorList>
    </citation>
    <scope>NUCLEOTIDE SEQUENCE</scope>
    <source>
        <strain evidence="3">FPRL280</strain>
    </source>
</reference>
<dbReference type="Proteomes" id="UP000639403">
    <property type="component" value="Unassembled WGS sequence"/>
</dbReference>
<dbReference type="Pfam" id="PF13391">
    <property type="entry name" value="HNH_2"/>
    <property type="match status" value="1"/>
</dbReference>
<feature type="domain" description="HNH nuclease" evidence="2">
    <location>
        <begin position="96"/>
        <end position="160"/>
    </location>
</feature>
<protein>
    <recommendedName>
        <fullName evidence="2">HNH nuclease domain-containing protein</fullName>
    </recommendedName>
</protein>
<dbReference type="InterPro" id="IPR003615">
    <property type="entry name" value="HNH_nuc"/>
</dbReference>
<evidence type="ECO:0000313" key="3">
    <source>
        <dbReference type="EMBL" id="KAF9804056.1"/>
    </source>
</evidence>
<gene>
    <name evidence="3" type="ORF">IEO21_09476</name>
</gene>
<sequence>MDNRPMTRLYTKILAGQIPEPVPATQHLGQYSDSEDGTKPEKRKRGSSEEDPHYDPEMELTPPAGTTPNRRVDHKAAIVEDARRRAALKSPSEGACLVTGFRDKSIQCCHVVQRATYHSELKHLERSWALKEVFSLDSHLNLLFLRADIHILWDRGYIAFIPEPQVVEKCYKGSIVPIGVDLSCNDPLEVSKSPVYKYCIVVSSDLPQSEENTAFPRKLETSGWFKSHAPPQFFIYNIGSKLSKGDGGAAFLLSLDTFYKRHKIGYQAKLVFSHIEKAFSRWSTARRRQDNGLCS</sequence>
<dbReference type="AlphaFoldDB" id="A0A8H7NU88"/>
<feature type="compositionally biased region" description="Basic and acidic residues" evidence="1">
    <location>
        <begin position="36"/>
        <end position="56"/>
    </location>
</feature>
<reference evidence="3" key="1">
    <citation type="submission" date="2020-11" db="EMBL/GenBank/DDBJ databases">
        <authorList>
            <person name="Koelle M."/>
            <person name="Horta M.A.C."/>
            <person name="Nowrousian M."/>
            <person name="Ohm R.A."/>
            <person name="Benz P."/>
            <person name="Pilgard A."/>
        </authorList>
    </citation>
    <scope>NUCLEOTIDE SEQUENCE</scope>
    <source>
        <strain evidence="3">FPRL280</strain>
    </source>
</reference>
<feature type="region of interest" description="Disordered" evidence="1">
    <location>
        <begin position="15"/>
        <end position="72"/>
    </location>
</feature>
<evidence type="ECO:0000259" key="2">
    <source>
        <dbReference type="Pfam" id="PF13391"/>
    </source>
</evidence>
<organism evidence="3 4">
    <name type="scientific">Rhodonia placenta</name>
    <dbReference type="NCBI Taxonomy" id="104341"/>
    <lineage>
        <taxon>Eukaryota</taxon>
        <taxon>Fungi</taxon>
        <taxon>Dikarya</taxon>
        <taxon>Basidiomycota</taxon>
        <taxon>Agaricomycotina</taxon>
        <taxon>Agaricomycetes</taxon>
        <taxon>Polyporales</taxon>
        <taxon>Adustoporiaceae</taxon>
        <taxon>Rhodonia</taxon>
    </lineage>
</organism>